<evidence type="ECO:0000313" key="3">
    <source>
        <dbReference type="Proteomes" id="UP000318380"/>
    </source>
</evidence>
<dbReference type="EMBL" id="VIVK01000001">
    <property type="protein sequence ID" value="TWD84427.1"/>
    <property type="molecule type" value="Genomic_DNA"/>
</dbReference>
<feature type="compositionally biased region" description="Low complexity" evidence="1">
    <location>
        <begin position="126"/>
        <end position="145"/>
    </location>
</feature>
<dbReference type="RefSeq" id="WP_145811727.1">
    <property type="nucleotide sequence ID" value="NZ_VIVK01000001.1"/>
</dbReference>
<keyword evidence="3" id="KW-1185">Reference proteome</keyword>
<reference evidence="2 3" key="1">
    <citation type="submission" date="2019-06" db="EMBL/GenBank/DDBJ databases">
        <title>Sequencing the genomes of 1000 actinobacteria strains.</title>
        <authorList>
            <person name="Klenk H.-P."/>
        </authorList>
    </citation>
    <scope>NUCLEOTIDE SEQUENCE [LARGE SCALE GENOMIC DNA]</scope>
    <source>
        <strain evidence="2 3">DSM 24683</strain>
    </source>
</reference>
<feature type="compositionally biased region" description="Pro residues" evidence="1">
    <location>
        <begin position="115"/>
        <end position="125"/>
    </location>
</feature>
<dbReference type="AlphaFoldDB" id="A0A561C056"/>
<dbReference type="OrthoDB" id="3392321at2"/>
<evidence type="ECO:0000256" key="1">
    <source>
        <dbReference type="SAM" id="MobiDB-lite"/>
    </source>
</evidence>
<comment type="caution">
    <text evidence="2">The sequence shown here is derived from an EMBL/GenBank/DDBJ whole genome shotgun (WGS) entry which is preliminary data.</text>
</comment>
<organism evidence="2 3">
    <name type="scientific">Kribbella amoyensis</name>
    <dbReference type="NCBI Taxonomy" id="996641"/>
    <lineage>
        <taxon>Bacteria</taxon>
        <taxon>Bacillati</taxon>
        <taxon>Actinomycetota</taxon>
        <taxon>Actinomycetes</taxon>
        <taxon>Propionibacteriales</taxon>
        <taxon>Kribbellaceae</taxon>
        <taxon>Kribbella</taxon>
    </lineage>
</organism>
<sequence length="145" mass="15114">MSYDVVALIDGRPSYQDVLAGMVAAGPDWLVRDVSDGAVLQLCDPQGQPLASLEAPILIQVPGEVERLLGPEVADVPTPVWWMEVRANPQDGGPELADRYAATLVERLGGRVWKPAPPPFNPPPGTTGADAAPAAAQNDAGGNNA</sequence>
<proteinExistence type="predicted"/>
<evidence type="ECO:0000313" key="2">
    <source>
        <dbReference type="EMBL" id="TWD84427.1"/>
    </source>
</evidence>
<protein>
    <submittedName>
        <fullName evidence="2">Uncharacterized protein</fullName>
    </submittedName>
</protein>
<name>A0A561C056_9ACTN</name>
<feature type="region of interest" description="Disordered" evidence="1">
    <location>
        <begin position="111"/>
        <end position="145"/>
    </location>
</feature>
<dbReference type="Proteomes" id="UP000318380">
    <property type="component" value="Unassembled WGS sequence"/>
</dbReference>
<gene>
    <name evidence="2" type="ORF">FB561_5614</name>
</gene>
<accession>A0A561C056</accession>